<organism evidence="2">
    <name type="scientific">Salmonella enterica I</name>
    <dbReference type="NCBI Taxonomy" id="59201"/>
    <lineage>
        <taxon>Bacteria</taxon>
        <taxon>Pseudomonadati</taxon>
        <taxon>Pseudomonadota</taxon>
        <taxon>Gammaproteobacteria</taxon>
        <taxon>Enterobacterales</taxon>
        <taxon>Enterobacteriaceae</taxon>
        <taxon>Salmonella</taxon>
    </lineage>
</organism>
<dbReference type="SUPFAM" id="SSF160719">
    <property type="entry name" value="gpW/gp25-like"/>
    <property type="match status" value="1"/>
</dbReference>
<dbReference type="InterPro" id="IPR007048">
    <property type="entry name" value="IraD/Gp25-like"/>
</dbReference>
<feature type="domain" description="IraD/Gp25-like" evidence="1">
    <location>
        <begin position="18"/>
        <end position="85"/>
    </location>
</feature>
<comment type="caution">
    <text evidence="2">The sequence shown here is derived from an EMBL/GenBank/DDBJ whole genome shotgun (WGS) entry which is preliminary data.</text>
</comment>
<dbReference type="Gene3D" id="3.10.450.40">
    <property type="match status" value="1"/>
</dbReference>
<proteinExistence type="predicted"/>
<evidence type="ECO:0000259" key="1">
    <source>
        <dbReference type="Pfam" id="PF04965"/>
    </source>
</evidence>
<reference evidence="2" key="1">
    <citation type="submission" date="2018-07" db="EMBL/GenBank/DDBJ databases">
        <authorList>
            <consortium name="GenomeTrakr network: Whole genome sequencing for foodborne pathogen traceback"/>
        </authorList>
    </citation>
    <scope>NUCLEOTIDE SEQUENCE</scope>
    <source>
        <strain evidence="2">MDH-2013-00175</strain>
    </source>
</reference>
<gene>
    <name evidence="2" type="ORF">Z599_24580</name>
</gene>
<dbReference type="EMBL" id="AAGLQK010000054">
    <property type="protein sequence ID" value="EBP4060850.1"/>
    <property type="molecule type" value="Genomic_DNA"/>
</dbReference>
<name>A0A5U3G6F7_SALET</name>
<evidence type="ECO:0000313" key="2">
    <source>
        <dbReference type="EMBL" id="EBP4060850.1"/>
    </source>
</evidence>
<protein>
    <submittedName>
        <fullName evidence="2">Baseplate assembly protein</fullName>
    </submittedName>
</protein>
<accession>A0A5U3G6F7</accession>
<sequence>MTARYTGMNPDNTGTLSDTDHLRNAVNDILLTPVGSRIMRREYGSLLPDLIDAPQNDITRLRCMSAAVIALTNQEPRMALNRIDIRWLKGGRAGVELSGIITETMQPVQHVLTLQGGDNGDR</sequence>
<dbReference type="Pfam" id="PF04965">
    <property type="entry name" value="GPW_gp25"/>
    <property type="match status" value="1"/>
</dbReference>
<dbReference type="AlphaFoldDB" id="A0A5U3G6F7"/>